<dbReference type="GO" id="GO:0022857">
    <property type="term" value="F:transmembrane transporter activity"/>
    <property type="evidence" value="ECO:0007669"/>
    <property type="project" value="InterPro"/>
</dbReference>
<dbReference type="GeneTree" id="ENSGT00950000183096"/>
<name>F6WM68_CIOIN</name>
<keyword evidence="3 5" id="KW-1133">Transmembrane helix</keyword>
<dbReference type="Pfam" id="PF00083">
    <property type="entry name" value="Sugar_tr"/>
    <property type="match status" value="1"/>
</dbReference>
<dbReference type="PANTHER" id="PTHR23507">
    <property type="entry name" value="ZGC:174356"/>
    <property type="match status" value="1"/>
</dbReference>
<keyword evidence="7" id="KW-1185">Reference proteome</keyword>
<dbReference type="GO" id="GO:0016020">
    <property type="term" value="C:membrane"/>
    <property type="evidence" value="ECO:0007669"/>
    <property type="project" value="UniProtKB-SubCell"/>
</dbReference>
<dbReference type="AlphaFoldDB" id="F6WM68"/>
<dbReference type="Ensembl" id="ENSCINT00000022487.2">
    <property type="protein sequence ID" value="ENSCINP00000022241.2"/>
    <property type="gene ID" value="ENSCING00000011693.2"/>
</dbReference>
<feature type="transmembrane region" description="Helical" evidence="5">
    <location>
        <begin position="111"/>
        <end position="130"/>
    </location>
</feature>
<dbReference type="InterPro" id="IPR005828">
    <property type="entry name" value="MFS_sugar_transport-like"/>
</dbReference>
<feature type="transmembrane region" description="Helical" evidence="5">
    <location>
        <begin position="12"/>
        <end position="34"/>
    </location>
</feature>
<evidence type="ECO:0000313" key="6">
    <source>
        <dbReference type="Ensembl" id="ENSCINP00000022241.2"/>
    </source>
</evidence>
<comment type="subcellular location">
    <subcellularLocation>
        <location evidence="1">Membrane</location>
        <topology evidence="1">Multi-pass membrane protein</topology>
    </subcellularLocation>
</comment>
<dbReference type="Gene3D" id="1.20.1250.20">
    <property type="entry name" value="MFS general substrate transporter like domains"/>
    <property type="match status" value="1"/>
</dbReference>
<dbReference type="InParanoid" id="F6WM68"/>
<evidence type="ECO:0000256" key="3">
    <source>
        <dbReference type="ARBA" id="ARBA00022989"/>
    </source>
</evidence>
<dbReference type="HOGENOM" id="CLU_1554727_0_0_1"/>
<reference evidence="6" key="3">
    <citation type="submission" date="2025-09" db="UniProtKB">
        <authorList>
            <consortium name="Ensembl"/>
        </authorList>
    </citation>
    <scope>IDENTIFICATION</scope>
</reference>
<protein>
    <recommendedName>
        <fullName evidence="8">Major facilitator superfamily (MFS) profile domain-containing protein</fullName>
    </recommendedName>
</protein>
<reference evidence="7" key="1">
    <citation type="journal article" date="2002" name="Science">
        <title>The draft genome of Ciona intestinalis: insights into chordate and vertebrate origins.</title>
        <authorList>
            <person name="Dehal P."/>
            <person name="Satou Y."/>
            <person name="Campbell R.K."/>
            <person name="Chapman J."/>
            <person name="Degnan B."/>
            <person name="De Tomaso A."/>
            <person name="Davidson B."/>
            <person name="Di Gregorio A."/>
            <person name="Gelpke M."/>
            <person name="Goodstein D.M."/>
            <person name="Harafuji N."/>
            <person name="Hastings K.E."/>
            <person name="Ho I."/>
            <person name="Hotta K."/>
            <person name="Huang W."/>
            <person name="Kawashima T."/>
            <person name="Lemaire P."/>
            <person name="Martinez D."/>
            <person name="Meinertzhagen I.A."/>
            <person name="Necula S."/>
            <person name="Nonaka M."/>
            <person name="Putnam N."/>
            <person name="Rash S."/>
            <person name="Saiga H."/>
            <person name="Satake M."/>
            <person name="Terry A."/>
            <person name="Yamada L."/>
            <person name="Wang H.G."/>
            <person name="Awazu S."/>
            <person name="Azumi K."/>
            <person name="Boore J."/>
            <person name="Branno M."/>
            <person name="Chin-Bow S."/>
            <person name="DeSantis R."/>
            <person name="Doyle S."/>
            <person name="Francino P."/>
            <person name="Keys D.N."/>
            <person name="Haga S."/>
            <person name="Hayashi H."/>
            <person name="Hino K."/>
            <person name="Imai K.S."/>
            <person name="Inaba K."/>
            <person name="Kano S."/>
            <person name="Kobayashi K."/>
            <person name="Kobayashi M."/>
            <person name="Lee B.I."/>
            <person name="Makabe K.W."/>
            <person name="Manohar C."/>
            <person name="Matassi G."/>
            <person name="Medina M."/>
            <person name="Mochizuki Y."/>
            <person name="Mount S."/>
            <person name="Morishita T."/>
            <person name="Miura S."/>
            <person name="Nakayama A."/>
            <person name="Nishizaka S."/>
            <person name="Nomoto H."/>
            <person name="Ohta F."/>
            <person name="Oishi K."/>
            <person name="Rigoutsos I."/>
            <person name="Sano M."/>
            <person name="Sasaki A."/>
            <person name="Sasakura Y."/>
            <person name="Shoguchi E."/>
            <person name="Shin-i T."/>
            <person name="Spagnuolo A."/>
            <person name="Stainier D."/>
            <person name="Suzuki M.M."/>
            <person name="Tassy O."/>
            <person name="Takatori N."/>
            <person name="Tokuoka M."/>
            <person name="Yagi K."/>
            <person name="Yoshizaki F."/>
            <person name="Wada S."/>
            <person name="Zhang C."/>
            <person name="Hyatt P.D."/>
            <person name="Larimer F."/>
            <person name="Detter C."/>
            <person name="Doggett N."/>
            <person name="Glavina T."/>
            <person name="Hawkins T."/>
            <person name="Richardson P."/>
            <person name="Lucas S."/>
            <person name="Kohara Y."/>
            <person name="Levine M."/>
            <person name="Satoh N."/>
            <person name="Rokhsar D.S."/>
        </authorList>
    </citation>
    <scope>NUCLEOTIDE SEQUENCE [LARGE SCALE GENOMIC DNA]</scope>
</reference>
<keyword evidence="2 5" id="KW-0812">Transmembrane</keyword>
<sequence>MQCGNGLPRVSVEPLLFSSMMFITMYTMISQQYIYKRFSFDNGLINATGKYSQCFLNSTDPRAQLEKKVSAETSLWVLYLNVAGVVPSVISATLIGSWGDTVGRRKPMISVYLGAVVMISIYISVFHFRLPLYVLLIGRLVCGLSGDFTALLASCFAYVADISSTQSHLKII</sequence>
<dbReference type="PANTHER" id="PTHR23507:SF1">
    <property type="entry name" value="FI18259P1-RELATED"/>
    <property type="match status" value="1"/>
</dbReference>
<dbReference type="InterPro" id="IPR036259">
    <property type="entry name" value="MFS_trans_sf"/>
</dbReference>
<dbReference type="Proteomes" id="UP000008144">
    <property type="component" value="Unassembled WGS sequence"/>
</dbReference>
<evidence type="ECO:0000256" key="2">
    <source>
        <dbReference type="ARBA" id="ARBA00022692"/>
    </source>
</evidence>
<feature type="transmembrane region" description="Helical" evidence="5">
    <location>
        <begin position="136"/>
        <end position="160"/>
    </location>
</feature>
<organism evidence="6 7">
    <name type="scientific">Ciona intestinalis</name>
    <name type="common">Transparent sea squirt</name>
    <name type="synonym">Ascidia intestinalis</name>
    <dbReference type="NCBI Taxonomy" id="7719"/>
    <lineage>
        <taxon>Eukaryota</taxon>
        <taxon>Metazoa</taxon>
        <taxon>Chordata</taxon>
        <taxon>Tunicata</taxon>
        <taxon>Ascidiacea</taxon>
        <taxon>Phlebobranchia</taxon>
        <taxon>Cionidae</taxon>
        <taxon>Ciona</taxon>
    </lineage>
</organism>
<accession>F6WM68</accession>
<feature type="transmembrane region" description="Helical" evidence="5">
    <location>
        <begin position="76"/>
        <end position="99"/>
    </location>
</feature>
<evidence type="ECO:0000256" key="1">
    <source>
        <dbReference type="ARBA" id="ARBA00004141"/>
    </source>
</evidence>
<evidence type="ECO:0000256" key="4">
    <source>
        <dbReference type="ARBA" id="ARBA00023136"/>
    </source>
</evidence>
<keyword evidence="4 5" id="KW-0472">Membrane</keyword>
<evidence type="ECO:0000256" key="5">
    <source>
        <dbReference type="SAM" id="Phobius"/>
    </source>
</evidence>
<reference evidence="6" key="2">
    <citation type="submission" date="2025-08" db="UniProtKB">
        <authorList>
            <consortium name="Ensembl"/>
        </authorList>
    </citation>
    <scope>IDENTIFICATION</scope>
</reference>
<dbReference type="OMA" id="SSMMFIT"/>
<evidence type="ECO:0000313" key="7">
    <source>
        <dbReference type="Proteomes" id="UP000008144"/>
    </source>
</evidence>
<proteinExistence type="predicted"/>
<dbReference type="SUPFAM" id="SSF103473">
    <property type="entry name" value="MFS general substrate transporter"/>
    <property type="match status" value="1"/>
</dbReference>
<evidence type="ECO:0008006" key="8">
    <source>
        <dbReference type="Google" id="ProtNLM"/>
    </source>
</evidence>